<accession>A0ABY7RFZ1</accession>
<evidence type="ECO:0000256" key="1">
    <source>
        <dbReference type="SAM" id="SignalP"/>
    </source>
</evidence>
<name>A0ABY7RFZ1_9PSED</name>
<dbReference type="Proteomes" id="UP001214301">
    <property type="component" value="Chromosome"/>
</dbReference>
<feature type="signal peptide" evidence="1">
    <location>
        <begin position="1"/>
        <end position="31"/>
    </location>
</feature>
<dbReference type="GeneID" id="301034846"/>
<evidence type="ECO:0000313" key="3">
    <source>
        <dbReference type="Proteomes" id="UP001214301"/>
    </source>
</evidence>
<proteinExistence type="predicted"/>
<organism evidence="2 3">
    <name type="scientific">Pseudomonas capeferrum</name>
    <dbReference type="NCBI Taxonomy" id="1495066"/>
    <lineage>
        <taxon>Bacteria</taxon>
        <taxon>Pseudomonadati</taxon>
        <taxon>Pseudomonadota</taxon>
        <taxon>Gammaproteobacteria</taxon>
        <taxon>Pseudomonadales</taxon>
        <taxon>Pseudomonadaceae</taxon>
        <taxon>Pseudomonas</taxon>
    </lineage>
</organism>
<keyword evidence="3" id="KW-1185">Reference proteome</keyword>
<keyword evidence="1" id="KW-0732">Signal</keyword>
<sequence>MAASMPNGKACAGFTYLGVLLLIAVSSVALAATGTVWSSVARRDHERQLLWVGSQYAQALRSYYRASPGLAQYPQELADLLQDNRFPEAKRHIRRLYPDPITNSDDWGLLRSIDGRITGVHSRSDATPFKHSGFAAEWSGFEGLEHYSDWQFVAEQAFADSPNGAQPQAGAGDTP</sequence>
<gene>
    <name evidence="2" type="ORF">PMC74_11690</name>
</gene>
<dbReference type="EMBL" id="CP116669">
    <property type="protein sequence ID" value="WCI02502.1"/>
    <property type="molecule type" value="Genomic_DNA"/>
</dbReference>
<feature type="chain" id="PRO_5045426394" evidence="1">
    <location>
        <begin position="32"/>
        <end position="175"/>
    </location>
</feature>
<dbReference type="RefSeq" id="WP_033697603.1">
    <property type="nucleotide sequence ID" value="NZ_CP116669.1"/>
</dbReference>
<evidence type="ECO:0000313" key="2">
    <source>
        <dbReference type="EMBL" id="WCI02502.1"/>
    </source>
</evidence>
<protein>
    <submittedName>
        <fullName evidence="2">Type II secretion system protein</fullName>
    </submittedName>
</protein>
<reference evidence="2 3" key="1">
    <citation type="journal article" date="2020" name="Front. Microbiol.">
        <title>Toward Biorecycling: Isolation of a Soil Bacterium That Grows on a Polyurethane Oligomer and Monomer.</title>
        <authorList>
            <person name="Espinosa M.J.C."/>
            <person name="Blanco A.C."/>
            <person name="Schmidgall T."/>
            <person name="Atanasoff-Kardjalieff A.K."/>
            <person name="Kappelmeyer U."/>
            <person name="Tischler D."/>
            <person name="Pieper D.H."/>
            <person name="Heipieper H.J."/>
            <person name="Eberlein C."/>
        </authorList>
    </citation>
    <scope>NUCLEOTIDE SEQUENCE [LARGE SCALE GENOMIC DNA]</scope>
    <source>
        <strain evidence="2 3">TDA1</strain>
    </source>
</reference>